<keyword evidence="3" id="KW-0256">Endoplasmic reticulum</keyword>
<keyword evidence="6" id="KW-1185">Reference proteome</keyword>
<dbReference type="PANTHER" id="PTHR10408:SF8">
    <property type="entry name" value="O-ACYLTRANSFERASE"/>
    <property type="match status" value="1"/>
</dbReference>
<evidence type="ECO:0000256" key="1">
    <source>
        <dbReference type="ARBA" id="ARBA00004477"/>
    </source>
</evidence>
<evidence type="ECO:0000313" key="5">
    <source>
        <dbReference type="EMBL" id="OTF71366.1"/>
    </source>
</evidence>
<dbReference type="AlphaFoldDB" id="A0A1Y3AV95"/>
<evidence type="ECO:0000256" key="2">
    <source>
        <dbReference type="ARBA" id="ARBA00022679"/>
    </source>
</evidence>
<evidence type="ECO:0000256" key="4">
    <source>
        <dbReference type="ARBA" id="ARBA00023315"/>
    </source>
</evidence>
<sequence>MAEMFRLILKAHSFYVENRDLQVSGEELRLLIKNRAQTYHQSGNWFNDFESWQSRPRFSAFLYFLFAPTLIYRHSYVRTKRIRWSFVLNYSCQMI</sequence>
<dbReference type="GO" id="GO:0008374">
    <property type="term" value="F:O-acyltransferase activity"/>
    <property type="evidence" value="ECO:0007669"/>
    <property type="project" value="InterPro"/>
</dbReference>
<dbReference type="OrthoDB" id="6407650at2759"/>
<keyword evidence="2" id="KW-0808">Transferase</keyword>
<dbReference type="GO" id="GO:0005789">
    <property type="term" value="C:endoplasmic reticulum membrane"/>
    <property type="evidence" value="ECO:0007669"/>
    <property type="project" value="UniProtKB-SubCell"/>
</dbReference>
<dbReference type="EMBL" id="MUJZ01061438">
    <property type="protein sequence ID" value="OTF71366.1"/>
    <property type="molecule type" value="Genomic_DNA"/>
</dbReference>
<accession>A0A1Y3AV95</accession>
<dbReference type="InterPro" id="IPR014371">
    <property type="entry name" value="Oat_ACAT_DAG_ARE"/>
</dbReference>
<dbReference type="PANTHER" id="PTHR10408">
    <property type="entry name" value="STEROL O-ACYLTRANSFERASE"/>
    <property type="match status" value="1"/>
</dbReference>
<dbReference type="Proteomes" id="UP000194236">
    <property type="component" value="Unassembled WGS sequence"/>
</dbReference>
<name>A0A1Y3AV95_EURMA</name>
<keyword evidence="4" id="KW-0012">Acyltransferase</keyword>
<reference evidence="5 6" key="1">
    <citation type="submission" date="2017-03" db="EMBL/GenBank/DDBJ databases">
        <title>Genome Survey of Euroglyphus maynei.</title>
        <authorList>
            <person name="Arlian L.G."/>
            <person name="Morgan M.S."/>
            <person name="Rider S.D."/>
        </authorList>
    </citation>
    <scope>NUCLEOTIDE SEQUENCE [LARGE SCALE GENOMIC DNA]</scope>
    <source>
        <strain evidence="5">Arlian Lab</strain>
        <tissue evidence="5">Whole body</tissue>
    </source>
</reference>
<evidence type="ECO:0000313" key="6">
    <source>
        <dbReference type="Proteomes" id="UP000194236"/>
    </source>
</evidence>
<protein>
    <submittedName>
        <fullName evidence="5">Uncharacterized protein</fullName>
    </submittedName>
</protein>
<organism evidence="5 6">
    <name type="scientific">Euroglyphus maynei</name>
    <name type="common">Mayne's house dust mite</name>
    <dbReference type="NCBI Taxonomy" id="6958"/>
    <lineage>
        <taxon>Eukaryota</taxon>
        <taxon>Metazoa</taxon>
        <taxon>Ecdysozoa</taxon>
        <taxon>Arthropoda</taxon>
        <taxon>Chelicerata</taxon>
        <taxon>Arachnida</taxon>
        <taxon>Acari</taxon>
        <taxon>Acariformes</taxon>
        <taxon>Sarcoptiformes</taxon>
        <taxon>Astigmata</taxon>
        <taxon>Psoroptidia</taxon>
        <taxon>Analgoidea</taxon>
        <taxon>Pyroglyphidae</taxon>
        <taxon>Pyroglyphinae</taxon>
        <taxon>Euroglyphus</taxon>
    </lineage>
</organism>
<evidence type="ECO:0000256" key="3">
    <source>
        <dbReference type="ARBA" id="ARBA00022824"/>
    </source>
</evidence>
<comment type="caution">
    <text evidence="5">The sequence shown here is derived from an EMBL/GenBank/DDBJ whole genome shotgun (WGS) entry which is preliminary data.</text>
</comment>
<comment type="subcellular location">
    <subcellularLocation>
        <location evidence="1">Endoplasmic reticulum membrane</location>
        <topology evidence="1">Multi-pass membrane protein</topology>
    </subcellularLocation>
</comment>
<proteinExistence type="predicted"/>
<gene>
    <name evidence="5" type="ORF">BLA29_000826</name>
</gene>